<keyword evidence="4" id="KW-1185">Reference proteome</keyword>
<dbReference type="InParanoid" id="A0A3G9JHV8"/>
<feature type="domain" description="Transposase IS4-like" evidence="2">
    <location>
        <begin position="214"/>
        <end position="477"/>
    </location>
</feature>
<keyword evidence="1" id="KW-0175">Coiled coil</keyword>
<protein>
    <recommendedName>
        <fullName evidence="2">Transposase IS4-like domain-containing protein</fullName>
    </recommendedName>
</protein>
<dbReference type="EMBL" id="AP019309">
    <property type="protein sequence ID" value="BBH25521.1"/>
    <property type="molecule type" value="Genomic_DNA"/>
</dbReference>
<dbReference type="OrthoDB" id="1638979at2"/>
<dbReference type="KEGG" id="ebm:SG0102_04550"/>
<accession>A0A3G9JHV8</accession>
<dbReference type="InterPro" id="IPR002559">
    <property type="entry name" value="Transposase_11"/>
</dbReference>
<name>A0A3G9JHV8_9FIRM</name>
<gene>
    <name evidence="3" type="ORF">SG0102_04550</name>
</gene>
<organism evidence="3 4">
    <name type="scientific">Intestinibaculum porci</name>
    <dbReference type="NCBI Taxonomy" id="2487118"/>
    <lineage>
        <taxon>Bacteria</taxon>
        <taxon>Bacillati</taxon>
        <taxon>Bacillota</taxon>
        <taxon>Erysipelotrichia</taxon>
        <taxon>Erysipelotrichales</taxon>
        <taxon>Erysipelotrichaceae</taxon>
        <taxon>Intestinibaculum</taxon>
    </lineage>
</organism>
<evidence type="ECO:0000256" key="1">
    <source>
        <dbReference type="SAM" id="Coils"/>
    </source>
</evidence>
<dbReference type="PANTHER" id="PTHR34614:SF2">
    <property type="entry name" value="TRANSPOSASE IS4-LIKE DOMAIN-CONTAINING PROTEIN"/>
    <property type="match status" value="1"/>
</dbReference>
<reference evidence="3 4" key="1">
    <citation type="submission" date="2018-11" db="EMBL/GenBank/DDBJ databases">
        <title>Novel Erysipelotrichaceae bacterium isolated from small intestine of a swine.</title>
        <authorList>
            <person name="Kim J.S."/>
            <person name="Choe H."/>
            <person name="Lee Y.R."/>
            <person name="Kim K.M."/>
            <person name="Park D.S."/>
        </authorList>
    </citation>
    <scope>NUCLEOTIDE SEQUENCE [LARGE SCALE GENOMIC DNA]</scope>
    <source>
        <strain evidence="3 4">SG0102</strain>
    </source>
</reference>
<dbReference type="GO" id="GO:0003677">
    <property type="term" value="F:DNA binding"/>
    <property type="evidence" value="ECO:0007669"/>
    <property type="project" value="InterPro"/>
</dbReference>
<dbReference type="Proteomes" id="UP000268059">
    <property type="component" value="Chromosome"/>
</dbReference>
<feature type="coiled-coil region" evidence="1">
    <location>
        <begin position="349"/>
        <end position="376"/>
    </location>
</feature>
<dbReference type="Pfam" id="PF01609">
    <property type="entry name" value="DDE_Tnp_1"/>
    <property type="match status" value="1"/>
</dbReference>
<evidence type="ECO:0000313" key="3">
    <source>
        <dbReference type="EMBL" id="BBH25521.1"/>
    </source>
</evidence>
<dbReference type="GO" id="GO:0006313">
    <property type="term" value="P:DNA transposition"/>
    <property type="evidence" value="ECO:0007669"/>
    <property type="project" value="InterPro"/>
</dbReference>
<evidence type="ECO:0000259" key="2">
    <source>
        <dbReference type="Pfam" id="PF01609"/>
    </source>
</evidence>
<sequence>MYYKETVRVPDEKGKINVMKKGKSCYVRYLLETRYVPEKKYAIPKFAIIGKLSDDPGMMFPNENYVRYFGPEAFSEESQSERSCCLRSGTFMVLSELARELNLKKILENRFDDRDAALILDLAFYSIITEGNQSQYYPDYAYNHPLMTEDMKIYSDSKISEFLSSVDYNQIQGFLDDWNHDRDHGERIYISYDSTNKNCQAGNIDMVEFGHPKVDKGLPVVNIAMAYDTNNEIPLFYEEYPGSIVDVSQLRYMVEKASGYGYRNIGFILDRGYFSRTNIHDMDKAEYPFIIMVKGQKKLVREIILDCKGSFESDRNSLIRPYRCYGKTVARKLYPSDSKHRYFHLYYSHEKAAAEMAVFEDQIEEMQKYLDSLSGEKVTLSEKYSKYFHIEYHKDGTFVCASEKTSVIEKEISLFGYYCIISSDPMTAEEALTIYKSRDASEKLFRGDKSYLGGAALRVHSSKSVRTKLFVEFIALIIRNRMHTKLKKEQKNLKKRLNYMNVPAAVRELEKIELMRCSQGNYILDHAPTKTQKTILKSFDIDANVMKRRNRSLCEILEHVSK</sequence>
<proteinExistence type="predicted"/>
<dbReference type="GO" id="GO:0004803">
    <property type="term" value="F:transposase activity"/>
    <property type="evidence" value="ECO:0007669"/>
    <property type="project" value="InterPro"/>
</dbReference>
<dbReference type="AlphaFoldDB" id="A0A3G9JHV8"/>
<dbReference type="PANTHER" id="PTHR34614">
    <property type="match status" value="1"/>
</dbReference>
<evidence type="ECO:0000313" key="4">
    <source>
        <dbReference type="Proteomes" id="UP000268059"/>
    </source>
</evidence>